<dbReference type="PANTHER" id="PTHR46060">
    <property type="entry name" value="MARINER MOS1 TRANSPOSASE-LIKE PROTEIN"/>
    <property type="match status" value="1"/>
</dbReference>
<dbReference type="Proteomes" id="UP000887159">
    <property type="component" value="Unassembled WGS sequence"/>
</dbReference>
<dbReference type="Gene3D" id="1.10.10.1450">
    <property type="match status" value="1"/>
</dbReference>
<dbReference type="InterPro" id="IPR052709">
    <property type="entry name" value="Transposase-MT_Hybrid"/>
</dbReference>
<dbReference type="PANTHER" id="PTHR46060:SF1">
    <property type="entry name" value="MARINER MOS1 TRANSPOSASE-LIKE PROTEIN"/>
    <property type="match status" value="1"/>
</dbReference>
<dbReference type="EMBL" id="BMAU01021400">
    <property type="protein sequence ID" value="GFY31837.1"/>
    <property type="molecule type" value="Genomic_DNA"/>
</dbReference>
<feature type="domain" description="Mos1 transposase HTH" evidence="1">
    <location>
        <begin position="13"/>
        <end position="58"/>
    </location>
</feature>
<proteinExistence type="predicted"/>
<evidence type="ECO:0000313" key="3">
    <source>
        <dbReference type="Proteomes" id="UP000887159"/>
    </source>
</evidence>
<organism evidence="2 3">
    <name type="scientific">Trichonephila clavipes</name>
    <name type="common">Golden silk orbweaver</name>
    <name type="synonym">Nephila clavipes</name>
    <dbReference type="NCBI Taxonomy" id="2585209"/>
    <lineage>
        <taxon>Eukaryota</taxon>
        <taxon>Metazoa</taxon>
        <taxon>Ecdysozoa</taxon>
        <taxon>Arthropoda</taxon>
        <taxon>Chelicerata</taxon>
        <taxon>Arachnida</taxon>
        <taxon>Araneae</taxon>
        <taxon>Araneomorphae</taxon>
        <taxon>Entelegynae</taxon>
        <taxon>Araneoidea</taxon>
        <taxon>Nephilidae</taxon>
        <taxon>Trichonephila</taxon>
    </lineage>
</organism>
<reference evidence="2" key="1">
    <citation type="submission" date="2020-08" db="EMBL/GenBank/DDBJ databases">
        <title>Multicomponent nature underlies the extraordinary mechanical properties of spider dragline silk.</title>
        <authorList>
            <person name="Kono N."/>
            <person name="Nakamura H."/>
            <person name="Mori M."/>
            <person name="Yoshida Y."/>
            <person name="Ohtoshi R."/>
            <person name="Malay A.D."/>
            <person name="Moran D.A.P."/>
            <person name="Tomita M."/>
            <person name="Numata K."/>
            <person name="Arakawa K."/>
        </authorList>
    </citation>
    <scope>NUCLEOTIDE SEQUENCE</scope>
</reference>
<dbReference type="AlphaFoldDB" id="A0A8X6WBA5"/>
<dbReference type="InterPro" id="IPR041426">
    <property type="entry name" value="Mos1_HTH"/>
</dbReference>
<evidence type="ECO:0000259" key="1">
    <source>
        <dbReference type="Pfam" id="PF17906"/>
    </source>
</evidence>
<sequence length="119" mass="13375">MFKTIDQPADCEIRSVIRFLAAKNVSAAEIHRQISDVYGPNAMSSSKVRTWVTAFKDGRENVHDEPRSGRPSVITDDLVNAVDEKIREDWRFTISLSFDEQGMPGVGTRAHFNVCATFD</sequence>
<gene>
    <name evidence="2" type="primary">g.42651</name>
    <name evidence="2" type="ORF">TNCV_4201451</name>
</gene>
<dbReference type="Pfam" id="PF17906">
    <property type="entry name" value="HTH_48"/>
    <property type="match status" value="1"/>
</dbReference>
<comment type="caution">
    <text evidence="2">The sequence shown here is derived from an EMBL/GenBank/DDBJ whole genome shotgun (WGS) entry which is preliminary data.</text>
</comment>
<accession>A0A8X6WBA5</accession>
<evidence type="ECO:0000313" key="2">
    <source>
        <dbReference type="EMBL" id="GFY31837.1"/>
    </source>
</evidence>
<name>A0A8X6WBA5_TRICX</name>
<keyword evidence="3" id="KW-1185">Reference proteome</keyword>
<protein>
    <submittedName>
        <fullName evidence="2">HTH_48 domain-containing protein</fullName>
    </submittedName>
</protein>